<dbReference type="EMBL" id="JJRY01000001">
    <property type="protein sequence ID" value="KEF40440.1"/>
    <property type="molecule type" value="Genomic_DNA"/>
</dbReference>
<dbReference type="OrthoDB" id="1802755at2"/>
<evidence type="ECO:0000313" key="2">
    <source>
        <dbReference type="Proteomes" id="UP000027936"/>
    </source>
</evidence>
<gene>
    <name evidence="1" type="ORF">M670_00466</name>
</gene>
<comment type="caution">
    <text evidence="1">The sequence shown here is derived from an EMBL/GenBank/DDBJ whole genome shotgun (WGS) entry which is preliminary data.</text>
</comment>
<dbReference type="RefSeq" id="WP_051678021.1">
    <property type="nucleotide sequence ID" value="NZ_JJRY01000001.1"/>
</dbReference>
<dbReference type="Pfam" id="PF14284">
    <property type="entry name" value="PcfJ"/>
    <property type="match status" value="1"/>
</dbReference>
<accession>A0A072P4M6</accession>
<name>A0A072P4M6_SCHAZ</name>
<dbReference type="AlphaFoldDB" id="A0A072P4M6"/>
<proteinExistence type="predicted"/>
<protein>
    <submittedName>
        <fullName evidence="1">PcfJ-like protein</fullName>
    </submittedName>
</protein>
<organism evidence="1 2">
    <name type="scientific">Schinkia azotoformans MEV2011</name>
    <dbReference type="NCBI Taxonomy" id="1348973"/>
    <lineage>
        <taxon>Bacteria</taxon>
        <taxon>Bacillati</taxon>
        <taxon>Bacillota</taxon>
        <taxon>Bacilli</taxon>
        <taxon>Bacillales</taxon>
        <taxon>Bacillaceae</taxon>
        <taxon>Calidifontibacillus/Schinkia group</taxon>
        <taxon>Schinkia</taxon>
    </lineage>
</organism>
<reference evidence="1 2" key="1">
    <citation type="submission" date="2014-04" db="EMBL/GenBank/DDBJ databases">
        <title>Draft genome sequence of Bacillus azotoformans MEV2011, a (co-) denitrifying strain unable to grow in the presence of oxygen.</title>
        <authorList>
            <person name="Nielsen M."/>
            <person name="Schreiber L."/>
            <person name="Finster K."/>
            <person name="Schramm A."/>
        </authorList>
    </citation>
    <scope>NUCLEOTIDE SEQUENCE [LARGE SCALE GENOMIC DNA]</scope>
    <source>
        <strain evidence="1 2">MEV2011</strain>
    </source>
</reference>
<dbReference type="Proteomes" id="UP000027936">
    <property type="component" value="Unassembled WGS sequence"/>
</dbReference>
<dbReference type="PATRIC" id="fig|1348973.3.peg.454"/>
<evidence type="ECO:0000313" key="1">
    <source>
        <dbReference type="EMBL" id="KEF40440.1"/>
    </source>
</evidence>
<sequence length="509" mass="59509">MKLEKSELDEILAHFPEKINQAMVDYVTDVVLLSSRYIFTKRSGSGQQYGYCTHCKKTFKTPNLKHNENTSCLECQSICTVKASGRGRKYLQDRGYFVWYEKSLVNSIAITARGIEVYRDYSGDYKKVQTDFHVTAIYLFEPGKTLMIDRYYWNSSWRKRKSIISESNTSKKNIRCYYSRESIAEAVKGTLFQYSTWEKFDHNELLEFFDLAAKYPCIEYLSKLGLTNLIKDKLVGRKTYSAINWRGKTLDKVLKLPKQEIKAIRDSKISVSYFSLYLYHQSKKDGSNLDLKEAVHLSHLVEPFREDDLKVLQNYTTMRKIYSYIKKQYANKNKKHYYHAPQVIGTWKDYIADCKKLEMDITQESILFPTYLYKAHQDTIKKIKYKEDQELNELIAKRLKVLNSYSFEYKGFFIRPVISTKELIDEGNALSHCVGGYAKQYAKGGTDIFVIRKVSEPDKPFYTVEIRNNVIYQAYGFKNELPTKDVQAFIDAFTKAKLTKRSKGRKVAV</sequence>
<dbReference type="InterPro" id="IPR025586">
    <property type="entry name" value="PcfJ"/>
</dbReference>